<name>A0ABP8PMJ4_9ACTN</name>
<accession>A0ABP8PMJ4</accession>
<gene>
    <name evidence="1" type="ORF">GCM10023191_019940</name>
</gene>
<dbReference type="InterPro" id="IPR047715">
    <property type="entry name" value="EboA_dom"/>
</dbReference>
<reference evidence="2" key="1">
    <citation type="journal article" date="2019" name="Int. J. Syst. Evol. Microbiol.">
        <title>The Global Catalogue of Microorganisms (GCM) 10K type strain sequencing project: providing services to taxonomists for standard genome sequencing and annotation.</title>
        <authorList>
            <consortium name="The Broad Institute Genomics Platform"/>
            <consortium name="The Broad Institute Genome Sequencing Center for Infectious Disease"/>
            <person name="Wu L."/>
            <person name="Ma J."/>
        </authorList>
    </citation>
    <scope>NUCLEOTIDE SEQUENCE [LARGE SCALE GENOMIC DNA]</scope>
    <source>
        <strain evidence="2">JCM 17933</strain>
    </source>
</reference>
<comment type="caution">
    <text evidence="1">The sequence shown here is derived from an EMBL/GenBank/DDBJ whole genome shotgun (WGS) entry which is preliminary data.</text>
</comment>
<evidence type="ECO:0000313" key="2">
    <source>
        <dbReference type="Proteomes" id="UP001500503"/>
    </source>
</evidence>
<dbReference type="Proteomes" id="UP001500503">
    <property type="component" value="Unassembled WGS sequence"/>
</dbReference>
<organism evidence="1 2">
    <name type="scientific">Actinoallomurus oryzae</name>
    <dbReference type="NCBI Taxonomy" id="502180"/>
    <lineage>
        <taxon>Bacteria</taxon>
        <taxon>Bacillati</taxon>
        <taxon>Actinomycetota</taxon>
        <taxon>Actinomycetes</taxon>
        <taxon>Streptosporangiales</taxon>
        <taxon>Thermomonosporaceae</taxon>
        <taxon>Actinoallomurus</taxon>
    </lineage>
</organism>
<keyword evidence="2" id="KW-1185">Reference proteome</keyword>
<sequence>MNDLRRTLDARLTESGAQWLDAAAERIAADAAAIRPLFPAVGRHCGRAPLDPAADGHGWTVDDAARALLLTRLPLTGPALAQEVADLYRYGDAAEKRGVLRGLHLLDLGDEALPLVHDALRTNDTRLVAAALGPYGAAHLDAHAYRHGVLKCVFTGVPLAAVAGLRERRDAELSRMFTAFARERVAAGRPVPADVWLVTDPEED</sequence>
<proteinExistence type="predicted"/>
<dbReference type="EMBL" id="BAABHF010000015">
    <property type="protein sequence ID" value="GAA4489322.1"/>
    <property type="molecule type" value="Genomic_DNA"/>
</dbReference>
<dbReference type="NCBIfam" id="NF035938">
    <property type="entry name" value="EboA_domain"/>
    <property type="match status" value="1"/>
</dbReference>
<protein>
    <submittedName>
        <fullName evidence="1">EboA domain-containing protein</fullName>
    </submittedName>
</protein>
<dbReference type="RefSeq" id="WP_345460502.1">
    <property type="nucleotide sequence ID" value="NZ_BAABHF010000015.1"/>
</dbReference>
<evidence type="ECO:0000313" key="1">
    <source>
        <dbReference type="EMBL" id="GAA4489322.1"/>
    </source>
</evidence>